<evidence type="ECO:0000313" key="2">
    <source>
        <dbReference type="Proteomes" id="UP000294562"/>
    </source>
</evidence>
<evidence type="ECO:0000313" key="1">
    <source>
        <dbReference type="EMBL" id="TDL91028.1"/>
    </source>
</evidence>
<dbReference type="InterPro" id="IPR009569">
    <property type="entry name" value="AA_synth_put"/>
</dbReference>
<keyword evidence="2" id="KW-1185">Reference proteome</keyword>
<dbReference type="Gene3D" id="3.30.1330.110">
    <property type="entry name" value="BB2672"/>
    <property type="match status" value="1"/>
</dbReference>
<dbReference type="Proteomes" id="UP000294562">
    <property type="component" value="Unassembled WGS sequence"/>
</dbReference>
<comment type="caution">
    <text evidence="1">The sequence shown here is derived from an EMBL/GenBank/DDBJ whole genome shotgun (WGS) entry which is preliminary data.</text>
</comment>
<name>A0A4R6B552_9RHOB</name>
<sequence length="107" mass="10996">MGALVHAALSGGQAAVQSTVRIGASGRAIDLPLGHEDNVWVSDTFDATTLCGADAPLLGRLPCVVYRPPQAARTCGAGPVWCSKIWQPVGSGAGALVPCEPRILWSC</sequence>
<proteinExistence type="predicted"/>
<dbReference type="RefSeq" id="WP_133341182.1">
    <property type="nucleotide sequence ID" value="NZ_SMZO01000003.1"/>
</dbReference>
<dbReference type="SUPFAM" id="SSF160519">
    <property type="entry name" value="BB2672-like"/>
    <property type="match status" value="1"/>
</dbReference>
<dbReference type="InterPro" id="IPR035936">
    <property type="entry name" value="BB2672"/>
</dbReference>
<organism evidence="1 2">
    <name type="scientific">Meridianimarinicoccus aquatilis</name>
    <dbReference type="NCBI Taxonomy" id="2552766"/>
    <lineage>
        <taxon>Bacteria</taxon>
        <taxon>Pseudomonadati</taxon>
        <taxon>Pseudomonadota</taxon>
        <taxon>Alphaproteobacteria</taxon>
        <taxon>Rhodobacterales</taxon>
        <taxon>Paracoccaceae</taxon>
        <taxon>Meridianimarinicoccus</taxon>
    </lineage>
</organism>
<accession>A0A4R6B552</accession>
<reference evidence="1 2" key="1">
    <citation type="submission" date="2019-03" db="EMBL/GenBank/DDBJ databases">
        <title>Rhodobacteraceae bacterium SM1902, a new member of the family Rhodobacteraceae isolated from Yantai.</title>
        <authorList>
            <person name="Sun Y."/>
        </authorList>
    </citation>
    <scope>NUCLEOTIDE SEQUENCE [LARGE SCALE GENOMIC DNA]</scope>
    <source>
        <strain evidence="1 2">SM1902</strain>
    </source>
</reference>
<dbReference type="EMBL" id="SMZO01000003">
    <property type="protein sequence ID" value="TDL91028.1"/>
    <property type="molecule type" value="Genomic_DNA"/>
</dbReference>
<protein>
    <submittedName>
        <fullName evidence="1">Uncharacterized protein</fullName>
    </submittedName>
</protein>
<dbReference type="AlphaFoldDB" id="A0A4R6B552"/>
<gene>
    <name evidence="1" type="ORF">E2L05_01780</name>
</gene>
<dbReference type="Pfam" id="PF06684">
    <property type="entry name" value="AA_synth"/>
    <property type="match status" value="1"/>
</dbReference>
<dbReference type="OrthoDB" id="9803312at2"/>